<keyword evidence="3" id="KW-0732">Signal</keyword>
<evidence type="ECO:0000313" key="8">
    <source>
        <dbReference type="Proteomes" id="UP000257136"/>
    </source>
</evidence>
<evidence type="ECO:0000256" key="3">
    <source>
        <dbReference type="SAM" id="SignalP"/>
    </source>
</evidence>
<dbReference type="EMBL" id="QUNI01000012">
    <property type="protein sequence ID" value="REG94754.1"/>
    <property type="molecule type" value="Genomic_DNA"/>
</dbReference>
<proteinExistence type="inferred from homology"/>
<evidence type="ECO:0000256" key="1">
    <source>
        <dbReference type="ARBA" id="ARBA00007806"/>
    </source>
</evidence>
<feature type="domain" description="DUF5110" evidence="5">
    <location>
        <begin position="640"/>
        <end position="706"/>
    </location>
</feature>
<feature type="signal peptide" evidence="3">
    <location>
        <begin position="1"/>
        <end position="23"/>
    </location>
</feature>
<dbReference type="InterPro" id="IPR048395">
    <property type="entry name" value="Glyco_hydro_31_C"/>
</dbReference>
<evidence type="ECO:0000256" key="2">
    <source>
        <dbReference type="RuleBase" id="RU361185"/>
    </source>
</evidence>
<feature type="domain" description="Glycoside hydrolase family 31 TIM barrel" evidence="4">
    <location>
        <begin position="223"/>
        <end position="525"/>
    </location>
</feature>
<dbReference type="RefSeq" id="WP_115814460.1">
    <property type="nucleotide sequence ID" value="NZ_QUNI01000012.1"/>
</dbReference>
<dbReference type="Pfam" id="PF21365">
    <property type="entry name" value="Glyco_hydro_31_3rd"/>
    <property type="match status" value="1"/>
</dbReference>
<sequence length="846" mass="97812">MNTRILKIIYIIFSVIFSSASFAQAVQPNIVYSDNNVRFTVITDGAIRMEYQPSGNFVDNPSFLASERKYPAVKYKLKKGNWIEIETSKMKLKYKKNSGEFTAKNIQITDVKGTKPFQWVPGTKQQHNLGGTLRTLDEMDGDTQRGSVAEAKSGEKRKLEDGLLSKDGWSFIDDSNNFLFDDSNWAWVTQRKNKEGQDWYFMAYGEDYKTALKDFTIFAGKMPLPPRYAFGNWWSRYWSYSDGEFRSLIDNFHKYGIPLDVLVVDMDWHYTDEGRGGWTGWTWNKNLFPDPPKFLEYLHENNLKVTLNLHPADGVSSYEEGFSGMRKDLELNPSTTKNIPWIGSDKKFMTAFFENILRPMEKQGVDFWWLDWQQHPFDKNVDKLSNTWWINYLFFSDKERNSTARPMLYHRWGGLGNHRYQIGFSGDTHMTWKSLDYQPFFNSQASNVLYGYWSHDIGGHTGGHFETEMYLRWLQFGALSPIMRTHTGKSADKNKEPWVFNQEVFTIIKNTIKQRYEMAPYIYTMARNAYDKGISLCYPLYYDYPQSKEAYDFKNEYMFGKDILVAPVTKQSENGFAEIDVWLPEGDWYDWHTGTLLKGGKVIKRNFALDEFGMYVKAGAILPLYSDTVMNLNGNNEDYIVTVFPGREGSSSIYEDNGNDKSYEKDFAVTELKSLRKGNELQISIDARKGKYQDMPDSRGYSIKLMSSVMPESVTLNGKSLSFKYLEDEFAVLAQLGKLSCNEAKNIVVTYPAGAADLTNGIAGKSRRIAKAIEQLKYKDPGIVLIDELGKMGSINEAILYYPKNVNELVNEFNKNYNELPEILKKQKLDSEKVQWFLKVIGYEKY</sequence>
<dbReference type="PANTHER" id="PTHR43863:SF2">
    <property type="entry name" value="MALTASE-GLUCOAMYLASE"/>
    <property type="match status" value="1"/>
</dbReference>
<feature type="domain" description="Glycosyl hydrolase family 31 C-terminal" evidence="6">
    <location>
        <begin position="534"/>
        <end position="622"/>
    </location>
</feature>
<dbReference type="InterPro" id="IPR033403">
    <property type="entry name" value="DUF5110"/>
</dbReference>
<dbReference type="OrthoDB" id="279982at2"/>
<dbReference type="InterPro" id="IPR017853">
    <property type="entry name" value="GH"/>
</dbReference>
<protein>
    <submittedName>
        <fullName evidence="7">Uncharacterized protein DUF5110</fullName>
    </submittedName>
</protein>
<keyword evidence="2" id="KW-0378">Hydrolase</keyword>
<dbReference type="Gene3D" id="2.60.40.1180">
    <property type="entry name" value="Golgi alpha-mannosidase II"/>
    <property type="match status" value="2"/>
</dbReference>
<dbReference type="Gene3D" id="2.60.40.1760">
    <property type="entry name" value="glycosyl hydrolase (family 31)"/>
    <property type="match status" value="1"/>
</dbReference>
<dbReference type="Proteomes" id="UP000257136">
    <property type="component" value="Unassembled WGS sequence"/>
</dbReference>
<comment type="similarity">
    <text evidence="1 2">Belongs to the glycosyl hydrolase 31 family.</text>
</comment>
<dbReference type="GO" id="GO:0005975">
    <property type="term" value="P:carbohydrate metabolic process"/>
    <property type="evidence" value="ECO:0007669"/>
    <property type="project" value="InterPro"/>
</dbReference>
<dbReference type="SUPFAM" id="SSF51445">
    <property type="entry name" value="(Trans)glycosidases"/>
    <property type="match status" value="1"/>
</dbReference>
<dbReference type="Pfam" id="PF01055">
    <property type="entry name" value="Glyco_hydro_31_2nd"/>
    <property type="match status" value="1"/>
</dbReference>
<evidence type="ECO:0000259" key="5">
    <source>
        <dbReference type="Pfam" id="PF17137"/>
    </source>
</evidence>
<gene>
    <name evidence="7" type="ORF">C8P67_11245</name>
</gene>
<dbReference type="InterPro" id="IPR051816">
    <property type="entry name" value="Glycosyl_Hydrolase_31"/>
</dbReference>
<dbReference type="CDD" id="cd06595">
    <property type="entry name" value="GH31_u1"/>
    <property type="match status" value="1"/>
</dbReference>
<organism evidence="7 8">
    <name type="scientific">Flavobacterium aquicola</name>
    <dbReference type="NCBI Taxonomy" id="1682742"/>
    <lineage>
        <taxon>Bacteria</taxon>
        <taxon>Pseudomonadati</taxon>
        <taxon>Bacteroidota</taxon>
        <taxon>Flavobacteriia</taxon>
        <taxon>Flavobacteriales</taxon>
        <taxon>Flavobacteriaceae</taxon>
        <taxon>Flavobacterium</taxon>
    </lineage>
</organism>
<dbReference type="Pfam" id="PF17137">
    <property type="entry name" value="DUF5110"/>
    <property type="match status" value="1"/>
</dbReference>
<evidence type="ECO:0000259" key="6">
    <source>
        <dbReference type="Pfam" id="PF21365"/>
    </source>
</evidence>
<dbReference type="SUPFAM" id="SSF51011">
    <property type="entry name" value="Glycosyl hydrolase domain"/>
    <property type="match status" value="1"/>
</dbReference>
<comment type="caution">
    <text evidence="7">The sequence shown here is derived from an EMBL/GenBank/DDBJ whole genome shotgun (WGS) entry which is preliminary data.</text>
</comment>
<reference evidence="7 8" key="1">
    <citation type="submission" date="2018-08" db="EMBL/GenBank/DDBJ databases">
        <title>Genomic Encyclopedia of Archaeal and Bacterial Type Strains, Phase II (KMG-II): from individual species to whole genera.</title>
        <authorList>
            <person name="Goeker M."/>
        </authorList>
    </citation>
    <scope>NUCLEOTIDE SEQUENCE [LARGE SCALE GENOMIC DNA]</scope>
    <source>
        <strain evidence="7 8">DSM 100880</strain>
    </source>
</reference>
<name>A0A3E0E922_9FLAO</name>
<dbReference type="InterPro" id="IPR013780">
    <property type="entry name" value="Glyco_hydro_b"/>
</dbReference>
<evidence type="ECO:0000259" key="4">
    <source>
        <dbReference type="Pfam" id="PF01055"/>
    </source>
</evidence>
<dbReference type="Gene3D" id="3.20.20.80">
    <property type="entry name" value="Glycosidases"/>
    <property type="match status" value="1"/>
</dbReference>
<evidence type="ECO:0000313" key="7">
    <source>
        <dbReference type="EMBL" id="REG94754.1"/>
    </source>
</evidence>
<dbReference type="GO" id="GO:0004553">
    <property type="term" value="F:hydrolase activity, hydrolyzing O-glycosyl compounds"/>
    <property type="evidence" value="ECO:0007669"/>
    <property type="project" value="InterPro"/>
</dbReference>
<keyword evidence="2" id="KW-0326">Glycosidase</keyword>
<dbReference type="AlphaFoldDB" id="A0A3E0E922"/>
<dbReference type="PANTHER" id="PTHR43863">
    <property type="entry name" value="HYDROLASE, PUTATIVE (AFU_ORTHOLOGUE AFUA_1G03140)-RELATED"/>
    <property type="match status" value="1"/>
</dbReference>
<accession>A0A3E0E922</accession>
<dbReference type="InterPro" id="IPR000322">
    <property type="entry name" value="Glyco_hydro_31_TIM"/>
</dbReference>
<keyword evidence="8" id="KW-1185">Reference proteome</keyword>
<feature type="chain" id="PRO_5017552319" evidence="3">
    <location>
        <begin position="24"/>
        <end position="846"/>
    </location>
</feature>